<organism evidence="1">
    <name type="scientific">Thermosphaera aggregans</name>
    <dbReference type="NCBI Taxonomy" id="54254"/>
    <lineage>
        <taxon>Archaea</taxon>
        <taxon>Thermoproteota</taxon>
        <taxon>Thermoprotei</taxon>
        <taxon>Desulfurococcales</taxon>
        <taxon>Desulfurococcaceae</taxon>
        <taxon>Thermosphaera</taxon>
    </lineage>
</organism>
<sequence>MSVNILGDFLIENSRSRTSKHVSSSILLVYKKGKGLVKPSGDIIAEEKQGIPTYVEGKAKLVKIRLEHGDFAIYGWFVKNYLNRVKGYVNVLNHKGMLVFKARYNNGVLTRVIGDPVYAWLVRIFAEAVRLNVSRTRLGDEK</sequence>
<dbReference type="EMBL" id="DSJT01000023">
    <property type="protein sequence ID" value="HEF87421.1"/>
    <property type="molecule type" value="Genomic_DNA"/>
</dbReference>
<dbReference type="AlphaFoldDB" id="A0A7C2FEH5"/>
<reference evidence="1" key="1">
    <citation type="journal article" date="2020" name="mSystems">
        <title>Genome- and Community-Level Interaction Insights into Carbon Utilization and Element Cycling Functions of Hydrothermarchaeota in Hydrothermal Sediment.</title>
        <authorList>
            <person name="Zhou Z."/>
            <person name="Liu Y."/>
            <person name="Xu W."/>
            <person name="Pan J."/>
            <person name="Luo Z.H."/>
            <person name="Li M."/>
        </authorList>
    </citation>
    <scope>NUCLEOTIDE SEQUENCE [LARGE SCALE GENOMIC DNA]</scope>
    <source>
        <strain evidence="1">SpSt-23</strain>
    </source>
</reference>
<protein>
    <submittedName>
        <fullName evidence="1">Uncharacterized protein</fullName>
    </submittedName>
</protein>
<comment type="caution">
    <text evidence="1">The sequence shown here is derived from an EMBL/GenBank/DDBJ whole genome shotgun (WGS) entry which is preliminary data.</text>
</comment>
<gene>
    <name evidence="1" type="ORF">ENP55_03875</name>
</gene>
<accession>A0A7C2FEH5</accession>
<evidence type="ECO:0000313" key="1">
    <source>
        <dbReference type="EMBL" id="HEF87421.1"/>
    </source>
</evidence>
<proteinExistence type="predicted"/>
<name>A0A7C2FEH5_9CREN</name>